<sequence>MSSASRSTDLQDLLQQIEESAMDEEKVAFADLLEAVGLRSYGPMLLLLGLLAVSPISGIPGVPSIIGTIVALVSVQLLIGRDHFWLPQWITRRTIERKKLKRGIQWLHKPARVVDRMVRPRWVKLTRGLATYGIAVLCVLIALTMPPLELLPFVASTAGMALATFGLALVGRDGLLALIATAFTGVIGWLVVTQLLA</sequence>
<keyword evidence="3" id="KW-1185">Reference proteome</keyword>
<keyword evidence="1" id="KW-0812">Transmembrane</keyword>
<reference evidence="2 3" key="1">
    <citation type="submission" date="2021-08" db="EMBL/GenBank/DDBJ databases">
        <authorList>
            <person name="Zhang D."/>
            <person name="Zhang A."/>
            <person name="Wang L."/>
        </authorList>
    </citation>
    <scope>NUCLEOTIDE SEQUENCE [LARGE SCALE GENOMIC DNA]</scope>
    <source>
        <strain evidence="2 3">WL0086</strain>
    </source>
</reference>
<accession>A0ABZ1C3E7</accession>
<feature type="transmembrane region" description="Helical" evidence="1">
    <location>
        <begin position="125"/>
        <end position="144"/>
    </location>
</feature>
<keyword evidence="1" id="KW-0472">Membrane</keyword>
<dbReference type="PANTHER" id="PTHR41795:SF1">
    <property type="entry name" value="EXOPOLYSACCHARIDE SYNTHESIS PROTEIN"/>
    <property type="match status" value="1"/>
</dbReference>
<dbReference type="Pfam" id="PF06055">
    <property type="entry name" value="ExoD"/>
    <property type="match status" value="1"/>
</dbReference>
<dbReference type="PIRSF" id="PIRSF033239">
    <property type="entry name" value="ExoD"/>
    <property type="match status" value="1"/>
</dbReference>
<reference evidence="2 3" key="2">
    <citation type="submission" date="2023-12" db="EMBL/GenBank/DDBJ databases">
        <title>Description of an unclassified Opitutus bacterium of Verrucomicrobiota.</title>
        <authorList>
            <person name="Zhang D.-F."/>
        </authorList>
    </citation>
    <scope>NUCLEOTIDE SEQUENCE [LARGE SCALE GENOMIC DNA]</scope>
    <source>
        <strain evidence="2 3">WL0086</strain>
    </source>
</reference>
<dbReference type="Proteomes" id="UP000738431">
    <property type="component" value="Chromosome"/>
</dbReference>
<dbReference type="RefSeq" id="WP_221032695.1">
    <property type="nucleotide sequence ID" value="NZ_CP139781.1"/>
</dbReference>
<evidence type="ECO:0000256" key="1">
    <source>
        <dbReference type="SAM" id="Phobius"/>
    </source>
</evidence>
<gene>
    <name evidence="2" type="ORF">K1X11_013775</name>
</gene>
<dbReference type="EMBL" id="CP139781">
    <property type="protein sequence ID" value="WRQ85877.1"/>
    <property type="molecule type" value="Genomic_DNA"/>
</dbReference>
<evidence type="ECO:0000313" key="2">
    <source>
        <dbReference type="EMBL" id="WRQ85877.1"/>
    </source>
</evidence>
<name>A0ABZ1C3E7_9BACT</name>
<keyword evidence="1" id="KW-1133">Transmembrane helix</keyword>
<dbReference type="InterPro" id="IPR010331">
    <property type="entry name" value="ExoD"/>
</dbReference>
<feature type="transmembrane region" description="Helical" evidence="1">
    <location>
        <begin position="150"/>
        <end position="170"/>
    </location>
</feature>
<feature type="transmembrane region" description="Helical" evidence="1">
    <location>
        <begin position="175"/>
        <end position="196"/>
    </location>
</feature>
<organism evidence="2 3">
    <name type="scientific">Actomonas aquatica</name>
    <dbReference type="NCBI Taxonomy" id="2866162"/>
    <lineage>
        <taxon>Bacteria</taxon>
        <taxon>Pseudomonadati</taxon>
        <taxon>Verrucomicrobiota</taxon>
        <taxon>Opitutia</taxon>
        <taxon>Opitutales</taxon>
        <taxon>Opitutaceae</taxon>
        <taxon>Actomonas</taxon>
    </lineage>
</organism>
<feature type="transmembrane region" description="Helical" evidence="1">
    <location>
        <begin position="46"/>
        <end position="79"/>
    </location>
</feature>
<dbReference type="PANTHER" id="PTHR41795">
    <property type="entry name" value="EXOPOLYSACCHARIDE SYNTHESIS PROTEIN"/>
    <property type="match status" value="1"/>
</dbReference>
<protein>
    <submittedName>
        <fullName evidence="2">Exopolysaccharide biosynthesis protein</fullName>
    </submittedName>
</protein>
<proteinExistence type="predicted"/>
<evidence type="ECO:0000313" key="3">
    <source>
        <dbReference type="Proteomes" id="UP000738431"/>
    </source>
</evidence>